<dbReference type="PANTHER" id="PTHR43441:SF2">
    <property type="entry name" value="FAMILY ACETYLTRANSFERASE, PUTATIVE (AFU_ORTHOLOGUE AFUA_7G00850)-RELATED"/>
    <property type="match status" value="1"/>
</dbReference>
<dbReference type="STRING" id="217511.GCA_001463845_00595"/>
<dbReference type="InterPro" id="IPR051908">
    <property type="entry name" value="Ribosomal_N-acetyltransferase"/>
</dbReference>
<dbReference type="PANTHER" id="PTHR43441">
    <property type="entry name" value="RIBOSOMAL-PROTEIN-SERINE ACETYLTRANSFERASE"/>
    <property type="match status" value="1"/>
</dbReference>
<reference evidence="3 4" key="1">
    <citation type="journal article" date="2010" name="J. Bacteriol.">
        <title>Genome sequence of Fulvimarina pelagi HTCC2506T, a Mn(II)-oxidizing alphaproteobacterium possessing an aerobic anoxygenic photosynthetic gene cluster and Xanthorhodopsin.</title>
        <authorList>
            <person name="Kang I."/>
            <person name="Oh H.M."/>
            <person name="Lim S.I."/>
            <person name="Ferriera S."/>
            <person name="Giovannoni S.J."/>
            <person name="Cho J.C."/>
        </authorList>
    </citation>
    <scope>NUCLEOTIDE SEQUENCE [LARGE SCALE GENOMIC DNA]</scope>
    <source>
        <strain evidence="3 4">HTCC2506</strain>
    </source>
</reference>
<dbReference type="eggNOG" id="COG1670">
    <property type="taxonomic scope" value="Bacteria"/>
</dbReference>
<dbReference type="Pfam" id="PF13302">
    <property type="entry name" value="Acetyltransf_3"/>
    <property type="match status" value="1"/>
</dbReference>
<dbReference type="InterPro" id="IPR000182">
    <property type="entry name" value="GNAT_dom"/>
</dbReference>
<evidence type="ECO:0000256" key="1">
    <source>
        <dbReference type="SAM" id="MobiDB-lite"/>
    </source>
</evidence>
<dbReference type="PROSITE" id="PS51186">
    <property type="entry name" value="GNAT"/>
    <property type="match status" value="1"/>
</dbReference>
<comment type="caution">
    <text evidence="3">The sequence shown here is derived from an EMBL/GenBank/DDBJ whole genome shotgun (WGS) entry which is preliminary data.</text>
</comment>
<evidence type="ECO:0000313" key="3">
    <source>
        <dbReference type="EMBL" id="EAU42997.1"/>
    </source>
</evidence>
<protein>
    <submittedName>
        <fullName evidence="3">GCN5-related N-acetyltransferase</fullName>
    </submittedName>
</protein>
<dbReference type="GO" id="GO:1990189">
    <property type="term" value="F:protein N-terminal-serine acetyltransferase activity"/>
    <property type="evidence" value="ECO:0007669"/>
    <property type="project" value="TreeGrafter"/>
</dbReference>
<name>Q0G5R7_9HYPH</name>
<organism evidence="3 4">
    <name type="scientific">Fulvimarina pelagi HTCC2506</name>
    <dbReference type="NCBI Taxonomy" id="314231"/>
    <lineage>
        <taxon>Bacteria</taxon>
        <taxon>Pseudomonadati</taxon>
        <taxon>Pseudomonadota</taxon>
        <taxon>Alphaproteobacteria</taxon>
        <taxon>Hyphomicrobiales</taxon>
        <taxon>Aurantimonadaceae</taxon>
        <taxon>Fulvimarina</taxon>
    </lineage>
</organism>
<feature type="region of interest" description="Disordered" evidence="1">
    <location>
        <begin position="1"/>
        <end position="20"/>
    </location>
</feature>
<dbReference type="FunFam" id="3.40.630.30:FF:000047">
    <property type="entry name" value="Acetyltransferase, GNAT family"/>
    <property type="match status" value="1"/>
</dbReference>
<proteinExistence type="predicted"/>
<accession>Q0G5R7</accession>
<dbReference type="GO" id="GO:0008999">
    <property type="term" value="F:protein-N-terminal-alanine acetyltransferase activity"/>
    <property type="evidence" value="ECO:0007669"/>
    <property type="project" value="TreeGrafter"/>
</dbReference>
<dbReference type="SUPFAM" id="SSF55729">
    <property type="entry name" value="Acyl-CoA N-acyltransferases (Nat)"/>
    <property type="match status" value="1"/>
</dbReference>
<keyword evidence="4" id="KW-1185">Reference proteome</keyword>
<gene>
    <name evidence="3" type="ORF">FP2506_09146</name>
</gene>
<dbReference type="InterPro" id="IPR016181">
    <property type="entry name" value="Acyl_CoA_acyltransferase"/>
</dbReference>
<dbReference type="HOGENOM" id="CLU_013985_1_2_5"/>
<dbReference type="AlphaFoldDB" id="Q0G5R7"/>
<evidence type="ECO:0000259" key="2">
    <source>
        <dbReference type="PROSITE" id="PS51186"/>
    </source>
</evidence>
<dbReference type="EMBL" id="AATP01000001">
    <property type="protein sequence ID" value="EAU42997.1"/>
    <property type="molecule type" value="Genomic_DNA"/>
</dbReference>
<keyword evidence="3" id="KW-0808">Transferase</keyword>
<sequence length="238" mass="26689">MSAPASEAESGLAAFEPRDLPGAEPLEGRLVTVEPIFDDRRFGELFGAFRADEAGTIWRWLSAGPFSSEADFLTYASEVYFRDAHRFYHFIPKATGQSAGVAALFRADRPNGVIEVGHICFGPSLQRTPAATEGLFLIARYALGALGYRRLEWKCDNENEPSKRAAERLGFRYEGLFRQHMVVKGRNRNTAWYSILDREWPALEPAFERWLDPASFDSAGRQRRPLGDLTAEALAAIR</sequence>
<feature type="domain" description="N-acetyltransferase" evidence="2">
    <location>
        <begin position="47"/>
        <end position="199"/>
    </location>
</feature>
<dbReference type="Proteomes" id="UP000004310">
    <property type="component" value="Unassembled WGS sequence"/>
</dbReference>
<dbReference type="Gene3D" id="3.40.630.30">
    <property type="match status" value="1"/>
</dbReference>
<evidence type="ECO:0000313" key="4">
    <source>
        <dbReference type="Proteomes" id="UP000004310"/>
    </source>
</evidence>
<dbReference type="RefSeq" id="WP_007066971.1">
    <property type="nucleotide sequence ID" value="NZ_DS022272.1"/>
</dbReference>